<keyword evidence="3" id="KW-1185">Reference proteome</keyword>
<organism evidence="2 3">
    <name type="scientific">Ophiobolus disseminans</name>
    <dbReference type="NCBI Taxonomy" id="1469910"/>
    <lineage>
        <taxon>Eukaryota</taxon>
        <taxon>Fungi</taxon>
        <taxon>Dikarya</taxon>
        <taxon>Ascomycota</taxon>
        <taxon>Pezizomycotina</taxon>
        <taxon>Dothideomycetes</taxon>
        <taxon>Pleosporomycetidae</taxon>
        <taxon>Pleosporales</taxon>
        <taxon>Pleosporineae</taxon>
        <taxon>Phaeosphaeriaceae</taxon>
        <taxon>Ophiobolus</taxon>
    </lineage>
</organism>
<feature type="region of interest" description="Disordered" evidence="1">
    <location>
        <begin position="1"/>
        <end position="25"/>
    </location>
</feature>
<dbReference type="AlphaFoldDB" id="A0A6A7A9Y0"/>
<dbReference type="Proteomes" id="UP000799424">
    <property type="component" value="Unassembled WGS sequence"/>
</dbReference>
<name>A0A6A7A9Y0_9PLEO</name>
<dbReference type="EMBL" id="MU006220">
    <property type="protein sequence ID" value="KAF2829654.1"/>
    <property type="molecule type" value="Genomic_DNA"/>
</dbReference>
<evidence type="ECO:0000313" key="3">
    <source>
        <dbReference type="Proteomes" id="UP000799424"/>
    </source>
</evidence>
<reference evidence="2" key="1">
    <citation type="journal article" date="2020" name="Stud. Mycol.">
        <title>101 Dothideomycetes genomes: a test case for predicting lifestyles and emergence of pathogens.</title>
        <authorList>
            <person name="Haridas S."/>
            <person name="Albert R."/>
            <person name="Binder M."/>
            <person name="Bloem J."/>
            <person name="Labutti K."/>
            <person name="Salamov A."/>
            <person name="Andreopoulos B."/>
            <person name="Baker S."/>
            <person name="Barry K."/>
            <person name="Bills G."/>
            <person name="Bluhm B."/>
            <person name="Cannon C."/>
            <person name="Castanera R."/>
            <person name="Culley D."/>
            <person name="Daum C."/>
            <person name="Ezra D."/>
            <person name="Gonzalez J."/>
            <person name="Henrissat B."/>
            <person name="Kuo A."/>
            <person name="Liang C."/>
            <person name="Lipzen A."/>
            <person name="Lutzoni F."/>
            <person name="Magnuson J."/>
            <person name="Mondo S."/>
            <person name="Nolan M."/>
            <person name="Ohm R."/>
            <person name="Pangilinan J."/>
            <person name="Park H.-J."/>
            <person name="Ramirez L."/>
            <person name="Alfaro M."/>
            <person name="Sun H."/>
            <person name="Tritt A."/>
            <person name="Yoshinaga Y."/>
            <person name="Zwiers L.-H."/>
            <person name="Turgeon B."/>
            <person name="Goodwin S."/>
            <person name="Spatafora J."/>
            <person name="Crous P."/>
            <person name="Grigoriev I."/>
        </authorList>
    </citation>
    <scope>NUCLEOTIDE SEQUENCE</scope>
    <source>
        <strain evidence="2">CBS 113818</strain>
    </source>
</reference>
<accession>A0A6A7A9Y0</accession>
<protein>
    <submittedName>
        <fullName evidence="2">Uncharacterized protein</fullName>
    </submittedName>
</protein>
<evidence type="ECO:0000313" key="2">
    <source>
        <dbReference type="EMBL" id="KAF2829654.1"/>
    </source>
</evidence>
<gene>
    <name evidence="2" type="ORF">CC86DRAFT_173002</name>
</gene>
<evidence type="ECO:0000256" key="1">
    <source>
        <dbReference type="SAM" id="MobiDB-lite"/>
    </source>
</evidence>
<sequence>MVAGPRAINTAKKQKPDNDSSSHPIPYSMNKYIRAGLMPIACPTRSRCPVQLVPCCWTPIPLSPVGALVPALASNSRVPRRGLIAASTEIGSVVQHNAIQHAAGKSESPPEHMFEFHSQTYLGKSVERGVSIVCTLVPLSRSASLSETTRRILHFALLLQFPAKALNLLCAPVDYRVRG</sequence>
<proteinExistence type="predicted"/>